<feature type="region of interest" description="Disordered" evidence="1">
    <location>
        <begin position="44"/>
        <end position="68"/>
    </location>
</feature>
<gene>
    <name evidence="2" type="ORF">LCGC14_2001780</name>
</gene>
<dbReference type="EMBL" id="LAZR01022767">
    <property type="protein sequence ID" value="KKL80737.1"/>
    <property type="molecule type" value="Genomic_DNA"/>
</dbReference>
<name>A0A0F9I027_9ZZZZ</name>
<reference evidence="2" key="1">
    <citation type="journal article" date="2015" name="Nature">
        <title>Complex archaea that bridge the gap between prokaryotes and eukaryotes.</title>
        <authorList>
            <person name="Spang A."/>
            <person name="Saw J.H."/>
            <person name="Jorgensen S.L."/>
            <person name="Zaremba-Niedzwiedzka K."/>
            <person name="Martijn J."/>
            <person name="Lind A.E."/>
            <person name="van Eijk R."/>
            <person name="Schleper C."/>
            <person name="Guy L."/>
            <person name="Ettema T.J."/>
        </authorList>
    </citation>
    <scope>NUCLEOTIDE SEQUENCE</scope>
</reference>
<organism evidence="2">
    <name type="scientific">marine sediment metagenome</name>
    <dbReference type="NCBI Taxonomy" id="412755"/>
    <lineage>
        <taxon>unclassified sequences</taxon>
        <taxon>metagenomes</taxon>
        <taxon>ecological metagenomes</taxon>
    </lineage>
</organism>
<sequence length="68" mass="7747">MQPGDRVMVKVFGGRTVNRIVVQALGNTVVICRPDEWREAVKENRQPNGVGFPLSDVRQMRQVKKQRA</sequence>
<accession>A0A0F9I027</accession>
<evidence type="ECO:0008006" key="3">
    <source>
        <dbReference type="Google" id="ProtNLM"/>
    </source>
</evidence>
<evidence type="ECO:0000313" key="2">
    <source>
        <dbReference type="EMBL" id="KKL80737.1"/>
    </source>
</evidence>
<proteinExistence type="predicted"/>
<protein>
    <recommendedName>
        <fullName evidence="3">KOW domain-containing protein</fullName>
    </recommendedName>
</protein>
<dbReference type="AlphaFoldDB" id="A0A0F9I027"/>
<comment type="caution">
    <text evidence="2">The sequence shown here is derived from an EMBL/GenBank/DDBJ whole genome shotgun (WGS) entry which is preliminary data.</text>
</comment>
<evidence type="ECO:0000256" key="1">
    <source>
        <dbReference type="SAM" id="MobiDB-lite"/>
    </source>
</evidence>